<keyword evidence="2" id="KW-1185">Reference proteome</keyword>
<evidence type="ECO:0000313" key="2">
    <source>
        <dbReference type="Proteomes" id="UP000317650"/>
    </source>
</evidence>
<gene>
    <name evidence="1" type="ORF">C4D60_Mb02t17390</name>
</gene>
<name>A0A4V4H2R4_MUSBA</name>
<dbReference type="EMBL" id="PYDT01000011">
    <property type="protein sequence ID" value="THU45386.1"/>
    <property type="molecule type" value="Genomic_DNA"/>
</dbReference>
<sequence length="137" mass="15539">MELVGDVEGEEALRKGGRPWPELAKFWVDLFLTKSLWNLDAQVFDTKAEGFDLFMQALGPKIARRGMFMRKKSQGNRAREQAIAPLLMGVLLAGSQSFMGLLHREEHEWWNEASTSLWGYGTHLSSPILSSLSPLRY</sequence>
<proteinExistence type="predicted"/>
<dbReference type="AlphaFoldDB" id="A0A4V4H2R4"/>
<evidence type="ECO:0000313" key="1">
    <source>
        <dbReference type="EMBL" id="THU45386.1"/>
    </source>
</evidence>
<dbReference type="Proteomes" id="UP000317650">
    <property type="component" value="Chromosome 2"/>
</dbReference>
<protein>
    <submittedName>
        <fullName evidence="1">Uncharacterized protein</fullName>
    </submittedName>
</protein>
<comment type="caution">
    <text evidence="1">The sequence shown here is derived from an EMBL/GenBank/DDBJ whole genome shotgun (WGS) entry which is preliminary data.</text>
</comment>
<accession>A0A4V4H2R4</accession>
<reference evidence="1 2" key="1">
    <citation type="journal article" date="2019" name="Nat. Plants">
        <title>Genome sequencing of Musa balbisiana reveals subgenome evolution and function divergence in polyploid bananas.</title>
        <authorList>
            <person name="Yao X."/>
        </authorList>
    </citation>
    <scope>NUCLEOTIDE SEQUENCE [LARGE SCALE GENOMIC DNA]</scope>
    <source>
        <strain evidence="2">cv. DH-PKW</strain>
        <tissue evidence="1">Leaves</tissue>
    </source>
</reference>
<organism evidence="1 2">
    <name type="scientific">Musa balbisiana</name>
    <name type="common">Banana</name>
    <dbReference type="NCBI Taxonomy" id="52838"/>
    <lineage>
        <taxon>Eukaryota</taxon>
        <taxon>Viridiplantae</taxon>
        <taxon>Streptophyta</taxon>
        <taxon>Embryophyta</taxon>
        <taxon>Tracheophyta</taxon>
        <taxon>Spermatophyta</taxon>
        <taxon>Magnoliopsida</taxon>
        <taxon>Liliopsida</taxon>
        <taxon>Zingiberales</taxon>
        <taxon>Musaceae</taxon>
        <taxon>Musa</taxon>
    </lineage>
</organism>